<sequence>MGVGRVIVAGIVIFTVFTAVSFFFLDKKYSISLAIIDTSVVVFAFLVYLNDKVFSERMSQRIFSISDKKFIDDVIVRQMNMHGITEVVNKGNVIEFYRKGQKAGEVKFRIDEKGNPVKIDGKYIIEIEAPEYILHNIDHETWSLIGKR</sequence>
<feature type="transmembrane region" description="Helical" evidence="1">
    <location>
        <begin position="7"/>
        <end position="25"/>
    </location>
</feature>
<accession>A0ABS1GH51</accession>
<protein>
    <submittedName>
        <fullName evidence="2">Uncharacterized protein</fullName>
    </submittedName>
</protein>
<keyword evidence="3" id="KW-1185">Reference proteome</keyword>
<dbReference type="Proteomes" id="UP000772812">
    <property type="component" value="Unassembled WGS sequence"/>
</dbReference>
<organism evidence="2 3">
    <name type="scientific">Persephonella atlantica</name>
    <dbReference type="NCBI Taxonomy" id="2699429"/>
    <lineage>
        <taxon>Bacteria</taxon>
        <taxon>Pseudomonadati</taxon>
        <taxon>Aquificota</taxon>
        <taxon>Aquificia</taxon>
        <taxon>Aquificales</taxon>
        <taxon>Hydrogenothermaceae</taxon>
        <taxon>Persephonella</taxon>
    </lineage>
</organism>
<feature type="transmembrane region" description="Helical" evidence="1">
    <location>
        <begin position="31"/>
        <end position="49"/>
    </location>
</feature>
<comment type="caution">
    <text evidence="2">The sequence shown here is derived from an EMBL/GenBank/DDBJ whole genome shotgun (WGS) entry which is preliminary data.</text>
</comment>
<evidence type="ECO:0000256" key="1">
    <source>
        <dbReference type="SAM" id="Phobius"/>
    </source>
</evidence>
<keyword evidence="1" id="KW-0472">Membrane</keyword>
<dbReference type="EMBL" id="JAACYA010000001">
    <property type="protein sequence ID" value="MBK3332268.1"/>
    <property type="molecule type" value="Genomic_DNA"/>
</dbReference>
<keyword evidence="1" id="KW-0812">Transmembrane</keyword>
<keyword evidence="1" id="KW-1133">Transmembrane helix</keyword>
<reference evidence="2 3" key="1">
    <citation type="journal article" date="2021" name="Syst. Appl. Microbiol.">
        <title>Persephonella atlantica sp. nov.: How to adapt to physico-chemical gradients in high temperature hydrothermal habitats.</title>
        <authorList>
            <person name="Francois D.X."/>
            <person name="Godfroy A."/>
            <person name="Mathien C."/>
            <person name="Aube J."/>
            <person name="Cathalot C."/>
            <person name="Lesongeur F."/>
            <person name="L'Haridon S."/>
            <person name="Philippon X."/>
            <person name="Roussel E.G."/>
        </authorList>
    </citation>
    <scope>NUCLEOTIDE SEQUENCE [LARGE SCALE GENOMIC DNA]</scope>
    <source>
        <strain evidence="2 3">MO1340</strain>
    </source>
</reference>
<name>A0ABS1GH51_9AQUI</name>
<evidence type="ECO:0000313" key="3">
    <source>
        <dbReference type="Proteomes" id="UP000772812"/>
    </source>
</evidence>
<proteinExistence type="predicted"/>
<evidence type="ECO:0000313" key="2">
    <source>
        <dbReference type="EMBL" id="MBK3332268.1"/>
    </source>
</evidence>
<gene>
    <name evidence="2" type="ORF">GWK41_04205</name>
</gene>
<dbReference type="RefSeq" id="WP_200673649.1">
    <property type="nucleotide sequence ID" value="NZ_JAACYA010000001.1"/>
</dbReference>